<dbReference type="Proteomes" id="UP001330827">
    <property type="component" value="Chromosome"/>
</dbReference>
<evidence type="ECO:0000313" key="4">
    <source>
        <dbReference type="Proteomes" id="UP001330827"/>
    </source>
</evidence>
<gene>
    <name evidence="3" type="ORF">OIE64_30035</name>
</gene>
<dbReference type="Pfam" id="PF14015">
    <property type="entry name" value="DUF4231"/>
    <property type="match status" value="1"/>
</dbReference>
<feature type="transmembrane region" description="Helical" evidence="2">
    <location>
        <begin position="50"/>
        <end position="69"/>
    </location>
</feature>
<keyword evidence="4" id="KW-1185">Reference proteome</keyword>
<evidence type="ECO:0000313" key="3">
    <source>
        <dbReference type="EMBL" id="WSC16650.1"/>
    </source>
</evidence>
<keyword evidence="2" id="KW-0472">Membrane</keyword>
<feature type="transmembrane region" description="Helical" evidence="2">
    <location>
        <begin position="75"/>
        <end position="95"/>
    </location>
</feature>
<organism evidence="3 4">
    <name type="scientific">Streptomyces brevispora</name>
    <dbReference type="NCBI Taxonomy" id="887462"/>
    <lineage>
        <taxon>Bacteria</taxon>
        <taxon>Bacillati</taxon>
        <taxon>Actinomycetota</taxon>
        <taxon>Actinomycetes</taxon>
        <taxon>Kitasatosporales</taxon>
        <taxon>Streptomycetaceae</taxon>
        <taxon>Streptomyces</taxon>
    </lineage>
</organism>
<sequence length="190" mass="21104">MPSTHAHESTDSHPFPASPVTTVQDYLDGRLSQYQTWYDRKAVKTKAMHLRMRTLSVVGGALVPVLVNIDLPASKLIATVLSLIVVGSVSLESVYRYREQWKNYRSTEQLLGHERIYFQTKVGPYSGLPKGEAFTMLVARVERAIANENSATLNVMTLGGQVNADVQTPQMPESRQELRTGTARETSAPE</sequence>
<dbReference type="EMBL" id="CP109114">
    <property type="protein sequence ID" value="WSC16650.1"/>
    <property type="molecule type" value="Genomic_DNA"/>
</dbReference>
<evidence type="ECO:0000256" key="2">
    <source>
        <dbReference type="SAM" id="Phobius"/>
    </source>
</evidence>
<protein>
    <submittedName>
        <fullName evidence="3">DUF4231 domain-containing protein</fullName>
    </submittedName>
</protein>
<name>A0ABZ1GA37_9ACTN</name>
<proteinExistence type="predicted"/>
<dbReference type="InterPro" id="IPR025325">
    <property type="entry name" value="DUF4231"/>
</dbReference>
<reference evidence="3 4" key="1">
    <citation type="submission" date="2022-10" db="EMBL/GenBank/DDBJ databases">
        <title>The complete genomes of actinobacterial strains from the NBC collection.</title>
        <authorList>
            <person name="Joergensen T.S."/>
            <person name="Alvarez Arevalo M."/>
            <person name="Sterndorff E.B."/>
            <person name="Faurdal D."/>
            <person name="Vuksanovic O."/>
            <person name="Mourched A.-S."/>
            <person name="Charusanti P."/>
            <person name="Shaw S."/>
            <person name="Blin K."/>
            <person name="Weber T."/>
        </authorList>
    </citation>
    <scope>NUCLEOTIDE SEQUENCE [LARGE SCALE GENOMIC DNA]</scope>
    <source>
        <strain evidence="3 4">NBC 01769</strain>
    </source>
</reference>
<dbReference type="RefSeq" id="WP_326595886.1">
    <property type="nucleotide sequence ID" value="NZ_CP109114.1"/>
</dbReference>
<keyword evidence="2" id="KW-1133">Transmembrane helix</keyword>
<dbReference type="NCBIfam" id="NF033634">
    <property type="entry name" value="SLATT_1"/>
    <property type="match status" value="1"/>
</dbReference>
<feature type="region of interest" description="Disordered" evidence="1">
    <location>
        <begin position="165"/>
        <end position="190"/>
    </location>
</feature>
<evidence type="ECO:0000256" key="1">
    <source>
        <dbReference type="SAM" id="MobiDB-lite"/>
    </source>
</evidence>
<keyword evidence="2" id="KW-0812">Transmembrane</keyword>
<accession>A0ABZ1GA37</accession>